<keyword evidence="1" id="KW-0472">Membrane</keyword>
<dbReference type="AlphaFoldDB" id="A0A7V8FFN2"/>
<feature type="transmembrane region" description="Helical" evidence="1">
    <location>
        <begin position="424"/>
        <end position="445"/>
    </location>
</feature>
<evidence type="ECO:0008006" key="4">
    <source>
        <dbReference type="Google" id="ProtNLM"/>
    </source>
</evidence>
<evidence type="ECO:0000313" key="2">
    <source>
        <dbReference type="EMBL" id="KAF1014594.1"/>
    </source>
</evidence>
<organism evidence="2 3">
    <name type="scientific">Stenotrophomonas maltophilia</name>
    <name type="common">Pseudomonas maltophilia</name>
    <name type="synonym">Xanthomonas maltophilia</name>
    <dbReference type="NCBI Taxonomy" id="40324"/>
    <lineage>
        <taxon>Bacteria</taxon>
        <taxon>Pseudomonadati</taxon>
        <taxon>Pseudomonadota</taxon>
        <taxon>Gammaproteobacteria</taxon>
        <taxon>Lysobacterales</taxon>
        <taxon>Lysobacteraceae</taxon>
        <taxon>Stenotrophomonas</taxon>
        <taxon>Stenotrophomonas maltophilia group</taxon>
    </lineage>
</organism>
<dbReference type="Proteomes" id="UP000487117">
    <property type="component" value="Unassembled WGS sequence"/>
</dbReference>
<dbReference type="PANTHER" id="PTHR40940">
    <property type="entry name" value="PROTEIN BATD-RELATED"/>
    <property type="match status" value="1"/>
</dbReference>
<sequence>MMHAQARQFRYTRWQALAWLLLWLPLCALAQPRAWLDRAQVADGDTVMLNIESTDGAPDYSALRADFELSGQTTSRQVEWSNGSMQQRTLYGVALTPRRSGMLTIPALPVGSTQTAPLQLQVAASAAGGTAGGNASSNAEAFLETDVDDSAPYVQQSVGVVVRLYFASQLASGELVLDAPQGASMQRVGDDRSDVRQVNGRRYNVVERRYLLIPERSGALRLPAARFSGRSAGGFFDDFFGRGDGRMQATGPERTLQVRAQPANAPQPWLPLHGLQLRYTATPSAARVGEAASAVVEAIADGATRAQFTELPVPDVGPAAQVFAEPAQFDESFVGGSPRLKVTRRYSIVPRQAGSLQVPGPQLAWWDVAKGSAQTAQLPALDINVAAARPGSAPPPPPEPIDTQAALPDVAVGDHLPASAPGPAWPWLWMAAAAGLLLLWLLTLWRGWQRGRGRRAAGVRVEPVIGTPLQPGAATASVAELHRALDAEGFDEVERVLCGLAGVSRLEQVIARTGDARQRELLEQLQAARWGGQGDLPALRSLLRGAYRDGPHWTVAAAPADTALAPLYPPPRR</sequence>
<proteinExistence type="predicted"/>
<gene>
    <name evidence="2" type="ORF">GAK31_02081</name>
</gene>
<comment type="caution">
    <text evidence="2">The sequence shown here is derived from an EMBL/GenBank/DDBJ whole genome shotgun (WGS) entry which is preliminary data.</text>
</comment>
<evidence type="ECO:0000256" key="1">
    <source>
        <dbReference type="SAM" id="Phobius"/>
    </source>
</evidence>
<name>A0A7V8FFN2_STEMA</name>
<reference evidence="3" key="1">
    <citation type="journal article" date="2020" name="MBio">
        <title>Horizontal gene transfer to a defensive symbiont with a reduced genome amongst a multipartite beetle microbiome.</title>
        <authorList>
            <person name="Waterworth S.C."/>
            <person name="Florez L.V."/>
            <person name="Rees E.R."/>
            <person name="Hertweck C."/>
            <person name="Kaltenpoth M."/>
            <person name="Kwan J.C."/>
        </authorList>
    </citation>
    <scope>NUCLEOTIDE SEQUENCE [LARGE SCALE GENOMIC DNA]</scope>
</reference>
<dbReference type="InterPro" id="IPR025738">
    <property type="entry name" value="BatD"/>
</dbReference>
<dbReference type="PANTHER" id="PTHR40940:SF1">
    <property type="entry name" value="PROTEIN BATD"/>
    <property type="match status" value="1"/>
</dbReference>
<evidence type="ECO:0000313" key="3">
    <source>
        <dbReference type="Proteomes" id="UP000487117"/>
    </source>
</evidence>
<keyword evidence="1" id="KW-1133">Transmembrane helix</keyword>
<accession>A0A7V8FFN2</accession>
<keyword evidence="1" id="KW-0812">Transmembrane</keyword>
<dbReference type="Pfam" id="PF13584">
    <property type="entry name" value="BatD"/>
    <property type="match status" value="1"/>
</dbReference>
<dbReference type="EMBL" id="WNDS01000003">
    <property type="protein sequence ID" value="KAF1014594.1"/>
    <property type="molecule type" value="Genomic_DNA"/>
</dbReference>
<protein>
    <recommendedName>
        <fullName evidence="4">Protein BatD</fullName>
    </recommendedName>
</protein>